<evidence type="ECO:0000256" key="3">
    <source>
        <dbReference type="ARBA" id="ARBA00022692"/>
    </source>
</evidence>
<dbReference type="PANTHER" id="PTHR45678:SF9">
    <property type="entry name" value="CALCIUM-BINDING MITOCHONDRIAL CARRIER PROTEIN ARALAR1"/>
    <property type="match status" value="1"/>
</dbReference>
<evidence type="ECO:0000256" key="1">
    <source>
        <dbReference type="ARBA" id="ARBA00004448"/>
    </source>
</evidence>
<evidence type="ECO:0000256" key="7">
    <source>
        <dbReference type="ARBA" id="ARBA00023136"/>
    </source>
</evidence>
<evidence type="ECO:0000313" key="12">
    <source>
        <dbReference type="Proteomes" id="UP000078348"/>
    </source>
</evidence>
<gene>
    <name evidence="11" type="ORF">AV274_4615</name>
</gene>
<evidence type="ECO:0000256" key="2">
    <source>
        <dbReference type="ARBA" id="ARBA00006375"/>
    </source>
</evidence>
<dbReference type="Gene3D" id="1.50.40.10">
    <property type="entry name" value="Mitochondrial carrier domain"/>
    <property type="match status" value="1"/>
</dbReference>
<dbReference type="GO" id="GO:0005743">
    <property type="term" value="C:mitochondrial inner membrane"/>
    <property type="evidence" value="ECO:0007669"/>
    <property type="project" value="UniProtKB-SubCell"/>
</dbReference>
<evidence type="ECO:0000313" key="11">
    <source>
        <dbReference type="EMBL" id="OAO13699.1"/>
    </source>
</evidence>
<sequence>MMFFPLQASLVQAFTPQHGSCSIGGLFAAGYLAGMTSAFVRTIVTPMDVMKTRVQSAKGSSMESSVLKMLVSTVKNEGVRALYKGATMRMAVLAPMFAIMTTAFEVQKRIMGSM</sequence>
<dbReference type="AlphaFoldDB" id="A0A196SCG5"/>
<name>A0A196SCG5_BLAHN</name>
<dbReference type="PROSITE" id="PS50920">
    <property type="entry name" value="SOLCAR"/>
    <property type="match status" value="1"/>
</dbReference>
<evidence type="ECO:0000256" key="8">
    <source>
        <dbReference type="PROSITE-ProRule" id="PRU00282"/>
    </source>
</evidence>
<organism evidence="11 12">
    <name type="scientific">Blastocystis sp. subtype 1 (strain ATCC 50177 / NandII)</name>
    <dbReference type="NCBI Taxonomy" id="478820"/>
    <lineage>
        <taxon>Eukaryota</taxon>
        <taxon>Sar</taxon>
        <taxon>Stramenopiles</taxon>
        <taxon>Bigyra</taxon>
        <taxon>Opalozoa</taxon>
        <taxon>Opalinata</taxon>
        <taxon>Blastocystidae</taxon>
        <taxon>Blastocystis</taxon>
    </lineage>
</organism>
<dbReference type="InterPro" id="IPR018108">
    <property type="entry name" value="MCP_transmembrane"/>
</dbReference>
<evidence type="ECO:0000256" key="4">
    <source>
        <dbReference type="ARBA" id="ARBA00022792"/>
    </source>
</evidence>
<dbReference type="SUPFAM" id="SSF103506">
    <property type="entry name" value="Mitochondrial carrier"/>
    <property type="match status" value="1"/>
</dbReference>
<dbReference type="InterPro" id="IPR051028">
    <property type="entry name" value="Mito_Solute_Carrier"/>
</dbReference>
<accession>A0A196SCG5</accession>
<feature type="repeat" description="Solcar" evidence="8">
    <location>
        <begin position="24"/>
        <end position="110"/>
    </location>
</feature>
<dbReference type="Pfam" id="PF00153">
    <property type="entry name" value="Mito_carr"/>
    <property type="match status" value="1"/>
</dbReference>
<dbReference type="OrthoDB" id="2161at2759"/>
<evidence type="ECO:0000256" key="9">
    <source>
        <dbReference type="RuleBase" id="RU000488"/>
    </source>
</evidence>
<comment type="similarity">
    <text evidence="2 9">Belongs to the mitochondrial carrier (TC 2.A.29) family.</text>
</comment>
<keyword evidence="6" id="KW-0496">Mitochondrion</keyword>
<keyword evidence="4" id="KW-0999">Mitochondrion inner membrane</keyword>
<comment type="caution">
    <text evidence="11">The sequence shown here is derived from an EMBL/GenBank/DDBJ whole genome shotgun (WGS) entry which is preliminary data.</text>
</comment>
<feature type="transmembrane region" description="Helical" evidence="10">
    <location>
        <begin position="23"/>
        <end position="44"/>
    </location>
</feature>
<dbReference type="Proteomes" id="UP000078348">
    <property type="component" value="Unassembled WGS sequence"/>
</dbReference>
<proteinExistence type="inferred from homology"/>
<keyword evidence="3 8" id="KW-0812">Transmembrane</keyword>
<dbReference type="GO" id="GO:0022857">
    <property type="term" value="F:transmembrane transporter activity"/>
    <property type="evidence" value="ECO:0007669"/>
    <property type="project" value="TreeGrafter"/>
</dbReference>
<comment type="subcellular location">
    <subcellularLocation>
        <location evidence="1">Mitochondrion inner membrane</location>
        <topology evidence="1">Multi-pass membrane protein</topology>
    </subcellularLocation>
</comment>
<dbReference type="PANTHER" id="PTHR45678">
    <property type="entry name" value="MITOCHONDRIAL 2-OXODICARBOXYLATE CARRIER 1-RELATED"/>
    <property type="match status" value="1"/>
</dbReference>
<keyword evidence="12" id="KW-1185">Reference proteome</keyword>
<dbReference type="STRING" id="478820.A0A196SCG5"/>
<reference evidence="11 12" key="1">
    <citation type="submission" date="2016-05" db="EMBL/GenBank/DDBJ databases">
        <title>Nuclear genome of Blastocystis sp. subtype 1 NandII.</title>
        <authorList>
            <person name="Gentekaki E."/>
            <person name="Curtis B."/>
            <person name="Stairs C."/>
            <person name="Eme L."/>
            <person name="Herman E."/>
            <person name="Klimes V."/>
            <person name="Arias M.C."/>
            <person name="Elias M."/>
            <person name="Hilliou F."/>
            <person name="Klute M."/>
            <person name="Malik S.-B."/>
            <person name="Pightling A."/>
            <person name="Rachubinski R."/>
            <person name="Salas D."/>
            <person name="Schlacht A."/>
            <person name="Suga H."/>
            <person name="Archibald J."/>
            <person name="Ball S.G."/>
            <person name="Clark G."/>
            <person name="Dacks J."/>
            <person name="Van Der Giezen M."/>
            <person name="Tsaousis A."/>
            <person name="Roger A."/>
        </authorList>
    </citation>
    <scope>NUCLEOTIDE SEQUENCE [LARGE SCALE GENOMIC DNA]</scope>
    <source>
        <strain evidence="12">ATCC 50177 / NandII</strain>
    </source>
</reference>
<evidence type="ECO:0000256" key="10">
    <source>
        <dbReference type="SAM" id="Phobius"/>
    </source>
</evidence>
<keyword evidence="9" id="KW-0813">Transport</keyword>
<protein>
    <submittedName>
        <fullName evidence="11">Mitochondrial glutamate carrier-like protein</fullName>
    </submittedName>
</protein>
<evidence type="ECO:0000256" key="5">
    <source>
        <dbReference type="ARBA" id="ARBA00022989"/>
    </source>
</evidence>
<dbReference type="InterPro" id="IPR023395">
    <property type="entry name" value="MCP_dom_sf"/>
</dbReference>
<keyword evidence="7 8" id="KW-0472">Membrane</keyword>
<keyword evidence="5 10" id="KW-1133">Transmembrane helix</keyword>
<dbReference type="EMBL" id="LXWW01000337">
    <property type="protein sequence ID" value="OAO13699.1"/>
    <property type="molecule type" value="Genomic_DNA"/>
</dbReference>
<evidence type="ECO:0000256" key="6">
    <source>
        <dbReference type="ARBA" id="ARBA00023128"/>
    </source>
</evidence>